<protein>
    <submittedName>
        <fullName evidence="2">Uncharacterized protein</fullName>
    </submittedName>
</protein>
<proteinExistence type="predicted"/>
<dbReference type="EMBL" id="GBXM01092846">
    <property type="protein sequence ID" value="JAH15731.1"/>
    <property type="molecule type" value="Transcribed_RNA"/>
</dbReference>
<evidence type="ECO:0000313" key="2">
    <source>
        <dbReference type="EMBL" id="JAH15731.1"/>
    </source>
</evidence>
<reference evidence="2" key="2">
    <citation type="journal article" date="2015" name="Fish Shellfish Immunol.">
        <title>Early steps in the European eel (Anguilla anguilla)-Vibrio vulnificus interaction in the gills: Role of the RtxA13 toxin.</title>
        <authorList>
            <person name="Callol A."/>
            <person name="Pajuelo D."/>
            <person name="Ebbesson L."/>
            <person name="Teles M."/>
            <person name="MacKenzie S."/>
            <person name="Amaro C."/>
        </authorList>
    </citation>
    <scope>NUCLEOTIDE SEQUENCE</scope>
</reference>
<dbReference type="AlphaFoldDB" id="A0A0E9QFW4"/>
<name>A0A0E9QFW4_ANGAN</name>
<feature type="transmembrane region" description="Helical" evidence="1">
    <location>
        <begin position="7"/>
        <end position="28"/>
    </location>
</feature>
<organism evidence="2">
    <name type="scientific">Anguilla anguilla</name>
    <name type="common">European freshwater eel</name>
    <name type="synonym">Muraena anguilla</name>
    <dbReference type="NCBI Taxonomy" id="7936"/>
    <lineage>
        <taxon>Eukaryota</taxon>
        <taxon>Metazoa</taxon>
        <taxon>Chordata</taxon>
        <taxon>Craniata</taxon>
        <taxon>Vertebrata</taxon>
        <taxon>Euteleostomi</taxon>
        <taxon>Actinopterygii</taxon>
        <taxon>Neopterygii</taxon>
        <taxon>Teleostei</taxon>
        <taxon>Anguilliformes</taxon>
        <taxon>Anguillidae</taxon>
        <taxon>Anguilla</taxon>
    </lineage>
</organism>
<keyword evidence="1" id="KW-1133">Transmembrane helix</keyword>
<reference evidence="2" key="1">
    <citation type="submission" date="2014-11" db="EMBL/GenBank/DDBJ databases">
        <authorList>
            <person name="Amaro Gonzalez C."/>
        </authorList>
    </citation>
    <scope>NUCLEOTIDE SEQUENCE</scope>
</reference>
<evidence type="ECO:0000256" key="1">
    <source>
        <dbReference type="SAM" id="Phobius"/>
    </source>
</evidence>
<sequence>MQMPLPHLAYIVGMFLCSVLCFAIIIMYCSQLANLASGCWPVKLT</sequence>
<accession>A0A0E9QFW4</accession>
<keyword evidence="1" id="KW-0472">Membrane</keyword>
<keyword evidence="1" id="KW-0812">Transmembrane</keyword>